<name>A0ABT7RBA1_9BACI</name>
<feature type="compositionally biased region" description="Low complexity" evidence="1">
    <location>
        <begin position="22"/>
        <end position="32"/>
    </location>
</feature>
<dbReference type="RefSeq" id="WP_289359934.1">
    <property type="nucleotide sequence ID" value="NZ_JAUCFG010000002.1"/>
</dbReference>
<dbReference type="SUPFAM" id="SSF49842">
    <property type="entry name" value="TNF-like"/>
    <property type="match status" value="1"/>
</dbReference>
<sequence>MKSYNCNPCAFPIPGPPGPPGQQGIQGIQGIQGPPGPGVIESAFRANKNQTSQVVTDNSTVTVTFEIEQFDFGNEYNNVNTFRPNQEGIYSIVAGVLFFPQNLTVIYTTELNVQVNGITVASDMKTTPDSGFNTSLDVSTIYGLHAGDVVTITFFSTNGGVISQSSQRVHFAATKIPFTSPVP</sequence>
<comment type="caution">
    <text evidence="2">The sequence shown here is derived from an EMBL/GenBank/DDBJ whole genome shotgun (WGS) entry which is preliminary data.</text>
</comment>
<proteinExistence type="predicted"/>
<keyword evidence="3" id="KW-1185">Reference proteome</keyword>
<evidence type="ECO:0000313" key="2">
    <source>
        <dbReference type="EMBL" id="MDM5439859.1"/>
    </source>
</evidence>
<dbReference type="EMBL" id="JAUCFG010000002">
    <property type="protein sequence ID" value="MDM5439859.1"/>
    <property type="molecule type" value="Genomic_DNA"/>
</dbReference>
<protein>
    <submittedName>
        <fullName evidence="2">Exosporium leader peptide</fullName>
    </submittedName>
</protein>
<organism evidence="2 3">
    <name type="scientific">Bacillus hominis</name>
    <dbReference type="NCBI Taxonomy" id="2817478"/>
    <lineage>
        <taxon>Bacteria</taxon>
        <taxon>Bacillati</taxon>
        <taxon>Bacillota</taxon>
        <taxon>Bacilli</taxon>
        <taxon>Bacillales</taxon>
        <taxon>Bacillaceae</taxon>
        <taxon>Bacillus</taxon>
        <taxon>Bacillus cereus group</taxon>
    </lineage>
</organism>
<dbReference type="Gene3D" id="2.60.120.40">
    <property type="match status" value="1"/>
</dbReference>
<feature type="region of interest" description="Disordered" evidence="1">
    <location>
        <begin position="13"/>
        <end position="32"/>
    </location>
</feature>
<dbReference type="Proteomes" id="UP001224139">
    <property type="component" value="Unassembled WGS sequence"/>
</dbReference>
<evidence type="ECO:0000313" key="3">
    <source>
        <dbReference type="Proteomes" id="UP001224139"/>
    </source>
</evidence>
<gene>
    <name evidence="2" type="ORF">QUG02_17500</name>
</gene>
<reference evidence="2 3" key="1">
    <citation type="submission" date="2023-06" db="EMBL/GenBank/DDBJ databases">
        <title>Comparative genomics of Bacillaceae isolates and their secondary metabolite potential.</title>
        <authorList>
            <person name="Song L."/>
            <person name="Nielsen L.J."/>
            <person name="Mohite O."/>
            <person name="Xu X."/>
            <person name="Weber T."/>
            <person name="Kovacs A.T."/>
        </authorList>
    </citation>
    <scope>NUCLEOTIDE SEQUENCE [LARGE SCALE GENOMIC DNA]</scope>
    <source>
        <strain evidence="2 3">DX2.1</strain>
    </source>
</reference>
<accession>A0ABT7RBA1</accession>
<dbReference type="InterPro" id="IPR008983">
    <property type="entry name" value="Tumour_necrosis_fac-like_dom"/>
</dbReference>
<evidence type="ECO:0000256" key="1">
    <source>
        <dbReference type="SAM" id="MobiDB-lite"/>
    </source>
</evidence>